<keyword evidence="8" id="KW-1185">Reference proteome</keyword>
<protein>
    <recommendedName>
        <fullName evidence="2 5">acid phosphatase</fullName>
        <ecNumber evidence="2 5">3.1.3.2</ecNumber>
    </recommendedName>
</protein>
<feature type="domain" description="Calcineurin-like phosphoesterase" evidence="6">
    <location>
        <begin position="57"/>
        <end position="266"/>
    </location>
</feature>
<gene>
    <name evidence="7" type="ORF">MZV50_15020</name>
</gene>
<comment type="catalytic activity">
    <reaction evidence="1 5">
        <text>a phosphate monoester + H2O = an alcohol + phosphate</text>
        <dbReference type="Rhea" id="RHEA:15017"/>
        <dbReference type="ChEBI" id="CHEBI:15377"/>
        <dbReference type="ChEBI" id="CHEBI:30879"/>
        <dbReference type="ChEBI" id="CHEBI:43474"/>
        <dbReference type="ChEBI" id="CHEBI:67140"/>
        <dbReference type="EC" id="3.1.3.2"/>
    </reaction>
</comment>
<dbReference type="PIRSF" id="PIRSF000898">
    <property type="entry name" value="Acid_Ptase_5"/>
    <property type="match status" value="1"/>
</dbReference>
<dbReference type="EMBL" id="CP096040">
    <property type="protein sequence ID" value="USQ93926.1"/>
    <property type="molecule type" value="Genomic_DNA"/>
</dbReference>
<accession>A0ABY4ZMX4</accession>
<dbReference type="Pfam" id="PF00149">
    <property type="entry name" value="Metallophos"/>
    <property type="match status" value="1"/>
</dbReference>
<keyword evidence="3" id="KW-0732">Signal</keyword>
<evidence type="ECO:0000313" key="7">
    <source>
        <dbReference type="EMBL" id="USQ93926.1"/>
    </source>
</evidence>
<dbReference type="Gene3D" id="3.60.21.10">
    <property type="match status" value="1"/>
</dbReference>
<dbReference type="InterPro" id="IPR051558">
    <property type="entry name" value="Metallophosphoesterase_PAP"/>
</dbReference>
<dbReference type="InterPro" id="IPR004843">
    <property type="entry name" value="Calcineurin-like_PHP"/>
</dbReference>
<dbReference type="PANTHER" id="PTHR10161">
    <property type="entry name" value="TARTRATE-RESISTANT ACID PHOSPHATASE TYPE 5"/>
    <property type="match status" value="1"/>
</dbReference>
<evidence type="ECO:0000256" key="1">
    <source>
        <dbReference type="ARBA" id="ARBA00000032"/>
    </source>
</evidence>
<dbReference type="InterPro" id="IPR024927">
    <property type="entry name" value="Acid_PPase"/>
</dbReference>
<proteinExistence type="predicted"/>
<evidence type="ECO:0000256" key="3">
    <source>
        <dbReference type="ARBA" id="ARBA00022729"/>
    </source>
</evidence>
<organism evidence="7 8">
    <name type="scientific">Caulobacter segnis</name>
    <dbReference type="NCBI Taxonomy" id="88688"/>
    <lineage>
        <taxon>Bacteria</taxon>
        <taxon>Pseudomonadati</taxon>
        <taxon>Pseudomonadota</taxon>
        <taxon>Alphaproteobacteria</taxon>
        <taxon>Caulobacterales</taxon>
        <taxon>Caulobacteraceae</taxon>
        <taxon>Caulobacter</taxon>
    </lineage>
</organism>
<evidence type="ECO:0000313" key="8">
    <source>
        <dbReference type="Proteomes" id="UP001057520"/>
    </source>
</evidence>
<dbReference type="EC" id="3.1.3.2" evidence="2 5"/>
<dbReference type="CDD" id="cd07378">
    <property type="entry name" value="MPP_ACP5"/>
    <property type="match status" value="1"/>
</dbReference>
<dbReference type="SUPFAM" id="SSF56300">
    <property type="entry name" value="Metallo-dependent phosphatases"/>
    <property type="match status" value="1"/>
</dbReference>
<evidence type="ECO:0000256" key="5">
    <source>
        <dbReference type="PIRNR" id="PIRNR000898"/>
    </source>
</evidence>
<dbReference type="PANTHER" id="PTHR10161:SF14">
    <property type="entry name" value="TARTRATE-RESISTANT ACID PHOSPHATASE TYPE 5"/>
    <property type="match status" value="1"/>
</dbReference>
<evidence type="ECO:0000256" key="2">
    <source>
        <dbReference type="ARBA" id="ARBA00012646"/>
    </source>
</evidence>
<evidence type="ECO:0000259" key="6">
    <source>
        <dbReference type="Pfam" id="PF00149"/>
    </source>
</evidence>
<dbReference type="Proteomes" id="UP001057520">
    <property type="component" value="Chromosome"/>
</dbReference>
<keyword evidence="4 5" id="KW-0378">Hydrolase</keyword>
<evidence type="ECO:0000256" key="4">
    <source>
        <dbReference type="ARBA" id="ARBA00022801"/>
    </source>
</evidence>
<keyword evidence="5" id="KW-0408">Iron</keyword>
<sequence length="340" mass="37677">MWVGVVLELMGRRRPRIVPEVLVSQSRLHRRALLQGLAAATTFAAPAAADEHEAIAFVALGDWGQRGRRSQHQVAKAMATTAADLSSRFVLAAGDNFYPAGVRSVEDAHWQDSFEDIYTAPALQTPWYAALGNHDYRGRVQAQIDYTALSHRWRMPSRYFAIGGDELGTSLIDLFVIDTAPLVDGGNYDEMLQQIARGHLERHDGGDQIAWLDQALGRSRAPWKIVMGHHPVYSGGHGDNPELVDQVAPLLEAHGVQLYINGHDHSLQHIRRGQVDYVCTGSGAEARDRVVAVEGTRFYLSRPGFAAFKVGRDALDLTFRDLDGRPVYDVSLPRERPSRV</sequence>
<name>A0ABY4ZMX4_9CAUL</name>
<dbReference type="InterPro" id="IPR029052">
    <property type="entry name" value="Metallo-depent_PP-like"/>
</dbReference>
<reference evidence="7 8" key="1">
    <citation type="submission" date="2022-04" db="EMBL/GenBank/DDBJ databases">
        <title>Genome sequence of soybean root-associated Caulobacter segnis RL271.</title>
        <authorList>
            <person name="Longley R."/>
            <person name="Bonito G."/>
            <person name="Trigodet F."/>
            <person name="Crosson S."/>
            <person name="Fiebig A."/>
        </authorList>
    </citation>
    <scope>NUCLEOTIDE SEQUENCE [LARGE SCALE GENOMIC DNA]</scope>
    <source>
        <strain evidence="7 8">RL271</strain>
    </source>
</reference>